<dbReference type="STRING" id="1547283.A9C19_00840"/>
<feature type="signal peptide" evidence="1">
    <location>
        <begin position="1"/>
        <end position="30"/>
    </location>
</feature>
<dbReference type="Proteomes" id="UP000181936">
    <property type="component" value="Chromosome"/>
</dbReference>
<sequence>MKKRSFISILIFLLLTSQLGVFGMSNKAQAGETTSISTWLWDTQKIVSEPDATLQFLVDKQVSHVYLQINRSIKLDVYKSFIRKANEKNMNVYALDGAPHWGPSTKAFTLFLDWVKSYQEGAKSSEKFSGIHLDIEPYLTSQWTTTYNAAVKKYQDALLVAKNTAASLYVSFAVDIPFWFDEMTFRNSHGKGNLAQWAIQQTDEVTIMAYRDKALGANGIIELVKNEMTYAQASKKKITLAVETMNLGQDGFLTFFEEGQAAMNEQLDLVSAHYSSYSSFHGFAVHHVGSWMTLKK</sequence>
<accession>A0A1L3MM52</accession>
<organism evidence="2 3">
    <name type="scientific">Bacillus weihaiensis</name>
    <dbReference type="NCBI Taxonomy" id="1547283"/>
    <lineage>
        <taxon>Bacteria</taxon>
        <taxon>Bacillati</taxon>
        <taxon>Bacillota</taxon>
        <taxon>Bacilli</taxon>
        <taxon>Bacillales</taxon>
        <taxon>Bacillaceae</taxon>
        <taxon>Bacillus</taxon>
    </lineage>
</organism>
<evidence type="ECO:0000313" key="2">
    <source>
        <dbReference type="EMBL" id="APH03417.1"/>
    </source>
</evidence>
<dbReference type="OrthoDB" id="7054537at2"/>
<proteinExistence type="predicted"/>
<gene>
    <name evidence="2" type="ORF">A9C19_00840</name>
</gene>
<evidence type="ECO:0000313" key="3">
    <source>
        <dbReference type="Proteomes" id="UP000181936"/>
    </source>
</evidence>
<protein>
    <recommendedName>
        <fullName evidence="4">Amidase</fullName>
    </recommendedName>
</protein>
<feature type="chain" id="PRO_5009855383" description="Amidase" evidence="1">
    <location>
        <begin position="31"/>
        <end position="296"/>
    </location>
</feature>
<dbReference type="KEGG" id="bwh:A9C19_00840"/>
<keyword evidence="3" id="KW-1185">Reference proteome</keyword>
<reference evidence="2 3" key="1">
    <citation type="journal article" date="2016" name="Sci. Rep.">
        <title>Complete genome sequence and transcriptomic analysis of a novel marine strain Bacillus weihaiensis reveals the mechanism of brown algae degradation.</title>
        <authorList>
            <person name="Zhu Y."/>
            <person name="Chen P."/>
            <person name="Bao Y."/>
            <person name="Men Y."/>
            <person name="Zeng Y."/>
            <person name="Yang J."/>
            <person name="Sun J."/>
            <person name="Sun Y."/>
        </authorList>
    </citation>
    <scope>NUCLEOTIDE SEQUENCE [LARGE SCALE GENOMIC DNA]</scope>
    <source>
        <strain evidence="2 3">Alg07</strain>
    </source>
</reference>
<dbReference type="RefSeq" id="WP_072578203.1">
    <property type="nucleotide sequence ID" value="NZ_CP016020.1"/>
</dbReference>
<keyword evidence="1" id="KW-0732">Signal</keyword>
<evidence type="ECO:0008006" key="4">
    <source>
        <dbReference type="Google" id="ProtNLM"/>
    </source>
</evidence>
<dbReference type="EMBL" id="CP016020">
    <property type="protein sequence ID" value="APH03417.1"/>
    <property type="molecule type" value="Genomic_DNA"/>
</dbReference>
<dbReference type="AlphaFoldDB" id="A0A1L3MM52"/>
<evidence type="ECO:0000256" key="1">
    <source>
        <dbReference type="SAM" id="SignalP"/>
    </source>
</evidence>
<name>A0A1L3MM52_9BACI</name>